<comment type="catalytic activity">
    <reaction evidence="2">
        <text>N(4)-acetylcytosine + H2O = cytosine + acetate + H(+)</text>
        <dbReference type="Rhea" id="RHEA:62940"/>
        <dbReference type="ChEBI" id="CHEBI:15377"/>
        <dbReference type="ChEBI" id="CHEBI:15378"/>
        <dbReference type="ChEBI" id="CHEBI:16040"/>
        <dbReference type="ChEBI" id="CHEBI:30089"/>
        <dbReference type="ChEBI" id="CHEBI:146134"/>
        <dbReference type="EC" id="3.5.1.135"/>
    </reaction>
</comment>
<dbReference type="Pfam" id="PF04266">
    <property type="entry name" value="ASCH"/>
    <property type="match status" value="1"/>
</dbReference>
<dbReference type="HAMAP" id="MF_00684">
    <property type="entry name" value="ac4C_amidohydr"/>
    <property type="match status" value="1"/>
</dbReference>
<comment type="catalytic activity">
    <reaction evidence="2">
        <text>N(4)-acetyl-2'-deoxycytidine + H2O = 2'-deoxycytidine + acetate + H(+)</text>
        <dbReference type="Rhea" id="RHEA:62936"/>
        <dbReference type="ChEBI" id="CHEBI:15377"/>
        <dbReference type="ChEBI" id="CHEBI:15378"/>
        <dbReference type="ChEBI" id="CHEBI:15698"/>
        <dbReference type="ChEBI" id="CHEBI:30089"/>
        <dbReference type="ChEBI" id="CHEBI:146133"/>
        <dbReference type="EC" id="3.5.1.135"/>
    </reaction>
</comment>
<dbReference type="InterPro" id="IPR015947">
    <property type="entry name" value="PUA-like_sf"/>
</dbReference>
<accession>A0A1G7XCS4</accession>
<evidence type="ECO:0000259" key="3">
    <source>
        <dbReference type="SMART" id="SM01022"/>
    </source>
</evidence>
<dbReference type="InterPro" id="IPR008314">
    <property type="entry name" value="AC4CH"/>
</dbReference>
<dbReference type="NCBIfam" id="NF003443">
    <property type="entry name" value="PRK04980.1"/>
    <property type="match status" value="1"/>
</dbReference>
<dbReference type="STRING" id="861298.SAMN04488136_10382"/>
<organism evidence="4 5">
    <name type="scientific">Vibrio xiamenensis</name>
    <dbReference type="NCBI Taxonomy" id="861298"/>
    <lineage>
        <taxon>Bacteria</taxon>
        <taxon>Pseudomonadati</taxon>
        <taxon>Pseudomonadota</taxon>
        <taxon>Gammaproteobacteria</taxon>
        <taxon>Vibrionales</taxon>
        <taxon>Vibrionaceae</taxon>
        <taxon>Vibrio</taxon>
    </lineage>
</organism>
<proteinExistence type="inferred from homology"/>
<name>A0A1G7XCS4_9VIBR</name>
<feature type="active site" description="Nucleophile" evidence="2">
    <location>
        <position position="25"/>
    </location>
</feature>
<feature type="active site" description="Proton acceptor" evidence="2">
    <location>
        <position position="22"/>
    </location>
</feature>
<dbReference type="PIRSF" id="PIRSF029143">
    <property type="entry name" value="UCP029143"/>
    <property type="match status" value="1"/>
</dbReference>
<feature type="active site" description="Proton donor" evidence="2">
    <location>
        <position position="75"/>
    </location>
</feature>
<reference evidence="4 5" key="1">
    <citation type="submission" date="2016-10" db="EMBL/GenBank/DDBJ databases">
        <authorList>
            <person name="de Groot N.N."/>
        </authorList>
    </citation>
    <scope>NUCLEOTIDE SEQUENCE [LARGE SCALE GENOMIC DNA]</scope>
    <source>
        <strain evidence="4 5">CGMCC 1.10228</strain>
    </source>
</reference>
<keyword evidence="1 2" id="KW-0378">Hydrolase</keyword>
<dbReference type="InterPro" id="IPR007374">
    <property type="entry name" value="ASCH_domain"/>
</dbReference>
<dbReference type="PANTHER" id="PTHR38088">
    <property type="entry name" value="UCP029143 FAMILY PROTEIN"/>
    <property type="match status" value="1"/>
</dbReference>
<dbReference type="AlphaFoldDB" id="A0A1G7XCS4"/>
<dbReference type="SMART" id="SM01022">
    <property type="entry name" value="ASCH"/>
    <property type="match status" value="1"/>
</dbReference>
<evidence type="ECO:0000313" key="4">
    <source>
        <dbReference type="EMBL" id="SDG81913.1"/>
    </source>
</evidence>
<dbReference type="OrthoDB" id="8590202at2"/>
<evidence type="ECO:0000256" key="1">
    <source>
        <dbReference type="ARBA" id="ARBA00022801"/>
    </source>
</evidence>
<gene>
    <name evidence="4" type="ORF">SAMN04488136_10382</name>
</gene>
<comment type="similarity">
    <text evidence="2">Belongs to the N(4)-acetylcytidine amidohydrolase family.</text>
</comment>
<feature type="domain" description="ASCH" evidence="3">
    <location>
        <begin position="7"/>
        <end position="105"/>
    </location>
</feature>
<dbReference type="CDD" id="cd06552">
    <property type="entry name" value="ASCH_yqfb_like"/>
    <property type="match status" value="1"/>
</dbReference>
<evidence type="ECO:0000313" key="5">
    <source>
        <dbReference type="Proteomes" id="UP000198854"/>
    </source>
</evidence>
<protein>
    <recommendedName>
        <fullName evidence="2">N(4)-acetylcytidine amidohydrolase</fullName>
        <shortName evidence="2">ac4C amidohydrolase</shortName>
        <ecNumber evidence="2">3.5.1.135</ecNumber>
    </recommendedName>
</protein>
<dbReference type="GO" id="GO:0005829">
    <property type="term" value="C:cytosol"/>
    <property type="evidence" value="ECO:0007669"/>
    <property type="project" value="TreeGrafter"/>
</dbReference>
<keyword evidence="5" id="KW-1185">Reference proteome</keyword>
<dbReference type="PANTHER" id="PTHR38088:SF2">
    <property type="entry name" value="UCP029143 FAMILY PROTEIN"/>
    <property type="match status" value="1"/>
</dbReference>
<evidence type="ECO:0000256" key="2">
    <source>
        <dbReference type="HAMAP-Rule" id="MF_00684"/>
    </source>
</evidence>
<dbReference type="Proteomes" id="UP000198854">
    <property type="component" value="Unassembled WGS sequence"/>
</dbReference>
<comment type="function">
    <text evidence="2">Catalyzes the hydrolysis of N(4)-acetylcytidine (ac4C).</text>
</comment>
<dbReference type="EMBL" id="FNDD01000003">
    <property type="protein sequence ID" value="SDG81913.1"/>
    <property type="molecule type" value="Genomic_DNA"/>
</dbReference>
<dbReference type="Gene3D" id="2.30.130.30">
    <property type="entry name" value="Hypothetical protein"/>
    <property type="match status" value="1"/>
</dbReference>
<dbReference type="EC" id="3.5.1.135" evidence="2"/>
<dbReference type="GO" id="GO:0016813">
    <property type="term" value="F:hydrolase activity, acting on carbon-nitrogen (but not peptide) bonds, in linear amidines"/>
    <property type="evidence" value="ECO:0007669"/>
    <property type="project" value="UniProtKB-UniRule"/>
</dbReference>
<sequence>MSGLSKMTFFERFEADILAGKKTITLRDESEKDFVIGSIVDVATFETDRQFCQLRILAVTAVGFSELNHQHAEQENMSLEQLKQVIADIYPGIEQLYEIQFELIKGLASHSLNG</sequence>
<dbReference type="SUPFAM" id="SSF88697">
    <property type="entry name" value="PUA domain-like"/>
    <property type="match status" value="1"/>
</dbReference>
<comment type="catalytic activity">
    <reaction evidence="2">
        <text>N(4)-acetylcytidine + H2O = cytidine + acetate + H(+)</text>
        <dbReference type="Rhea" id="RHEA:62932"/>
        <dbReference type="ChEBI" id="CHEBI:15377"/>
        <dbReference type="ChEBI" id="CHEBI:15378"/>
        <dbReference type="ChEBI" id="CHEBI:17562"/>
        <dbReference type="ChEBI" id="CHEBI:30089"/>
        <dbReference type="ChEBI" id="CHEBI:70989"/>
        <dbReference type="EC" id="3.5.1.135"/>
    </reaction>
</comment>
<dbReference type="RefSeq" id="WP_093269829.1">
    <property type="nucleotide sequence ID" value="NZ_FNDD01000003.1"/>
</dbReference>